<dbReference type="RefSeq" id="WP_379908145.1">
    <property type="nucleotide sequence ID" value="NZ_JBHSWE010000001.1"/>
</dbReference>
<dbReference type="SUPFAM" id="SSF47781">
    <property type="entry name" value="RuvA domain 2-like"/>
    <property type="match status" value="1"/>
</dbReference>
<keyword evidence="3" id="KW-1185">Reference proteome</keyword>
<comment type="caution">
    <text evidence="2">The sequence shown here is derived from an EMBL/GenBank/DDBJ whole genome shotgun (WGS) entry which is preliminary data.</text>
</comment>
<dbReference type="Proteomes" id="UP001596422">
    <property type="component" value="Unassembled WGS sequence"/>
</dbReference>
<proteinExistence type="predicted"/>
<sequence length="96" mass="9948">MMNSPLIRALLLALSLAFIPVSAVQAETLDINNASPDQLSSVMVGVGPAKAQAIVDYREANGPFTSVDQLTAVKGIGSATIDKNRELISVSPAPAE</sequence>
<evidence type="ECO:0000313" key="3">
    <source>
        <dbReference type="Proteomes" id="UP001596422"/>
    </source>
</evidence>
<name>A0ABW1ZWM8_9GAMM</name>
<dbReference type="InterPro" id="IPR004509">
    <property type="entry name" value="Competence_ComEA_HhH"/>
</dbReference>
<accession>A0ABW1ZWM8</accession>
<keyword evidence="2" id="KW-0238">DNA-binding</keyword>
<dbReference type="InterPro" id="IPR051675">
    <property type="entry name" value="Endo/Exo/Phosphatase_dom_1"/>
</dbReference>
<dbReference type="NCBIfam" id="TIGR00426">
    <property type="entry name" value="competence protein ComEA helix-hairpin-helix repeat region"/>
    <property type="match status" value="1"/>
</dbReference>
<reference evidence="3" key="1">
    <citation type="journal article" date="2019" name="Int. J. Syst. Evol. Microbiol.">
        <title>The Global Catalogue of Microorganisms (GCM) 10K type strain sequencing project: providing services to taxonomists for standard genome sequencing and annotation.</title>
        <authorList>
            <consortium name="The Broad Institute Genomics Platform"/>
            <consortium name="The Broad Institute Genome Sequencing Center for Infectious Disease"/>
            <person name="Wu L."/>
            <person name="Ma J."/>
        </authorList>
    </citation>
    <scope>NUCLEOTIDE SEQUENCE [LARGE SCALE GENOMIC DNA]</scope>
    <source>
        <strain evidence="3">NBRC 111756</strain>
    </source>
</reference>
<dbReference type="PANTHER" id="PTHR21180:SF32">
    <property type="entry name" value="ENDONUCLEASE_EXONUCLEASE_PHOSPHATASE FAMILY DOMAIN-CONTAINING PROTEIN 1"/>
    <property type="match status" value="1"/>
</dbReference>
<evidence type="ECO:0000256" key="1">
    <source>
        <dbReference type="SAM" id="SignalP"/>
    </source>
</evidence>
<dbReference type="PANTHER" id="PTHR21180">
    <property type="entry name" value="ENDONUCLEASE/EXONUCLEASE/PHOSPHATASE FAMILY DOMAIN-CONTAINING PROTEIN 1"/>
    <property type="match status" value="1"/>
</dbReference>
<dbReference type="Gene3D" id="1.10.150.280">
    <property type="entry name" value="AF1531-like domain"/>
    <property type="match status" value="1"/>
</dbReference>
<dbReference type="InterPro" id="IPR010994">
    <property type="entry name" value="RuvA_2-like"/>
</dbReference>
<evidence type="ECO:0000313" key="2">
    <source>
        <dbReference type="EMBL" id="MFC6669595.1"/>
    </source>
</evidence>
<organism evidence="2 3">
    <name type="scientific">Marinobacterium aestuariivivens</name>
    <dbReference type="NCBI Taxonomy" id="1698799"/>
    <lineage>
        <taxon>Bacteria</taxon>
        <taxon>Pseudomonadati</taxon>
        <taxon>Pseudomonadota</taxon>
        <taxon>Gammaproteobacteria</taxon>
        <taxon>Oceanospirillales</taxon>
        <taxon>Oceanospirillaceae</taxon>
        <taxon>Marinobacterium</taxon>
    </lineage>
</organism>
<gene>
    <name evidence="2" type="ORF">ACFQDL_05430</name>
</gene>
<feature type="chain" id="PRO_5046164587" evidence="1">
    <location>
        <begin position="27"/>
        <end position="96"/>
    </location>
</feature>
<dbReference type="Pfam" id="PF12836">
    <property type="entry name" value="HHH_3"/>
    <property type="match status" value="1"/>
</dbReference>
<dbReference type="EMBL" id="JBHSWE010000001">
    <property type="protein sequence ID" value="MFC6669595.1"/>
    <property type="molecule type" value="Genomic_DNA"/>
</dbReference>
<keyword evidence="1" id="KW-0732">Signal</keyword>
<feature type="signal peptide" evidence="1">
    <location>
        <begin position="1"/>
        <end position="26"/>
    </location>
</feature>
<dbReference type="GO" id="GO:0003677">
    <property type="term" value="F:DNA binding"/>
    <property type="evidence" value="ECO:0007669"/>
    <property type="project" value="UniProtKB-KW"/>
</dbReference>
<protein>
    <submittedName>
        <fullName evidence="2">ComEA family DNA-binding protein</fullName>
    </submittedName>
</protein>